<dbReference type="Proteomes" id="UP000091929">
    <property type="component" value="Unassembled WGS sequence"/>
</dbReference>
<dbReference type="EMBL" id="LNGF01000072">
    <property type="protein sequence ID" value="KYC46456.1"/>
    <property type="molecule type" value="Genomic_DNA"/>
</dbReference>
<organism evidence="1 2">
    <name type="scientific">Candidatus Methanofastidiosum methylothiophilum</name>
    <dbReference type="NCBI Taxonomy" id="1705564"/>
    <lineage>
        <taxon>Archaea</taxon>
        <taxon>Methanobacteriati</taxon>
        <taxon>Methanobacteriota</taxon>
        <taxon>Stenosarchaea group</taxon>
        <taxon>Candidatus Methanofastidiosia</taxon>
        <taxon>Candidatus Methanofastidiosales</taxon>
        <taxon>Candidatus Methanofastidiosaceae</taxon>
        <taxon>Candidatus Methanofastidiosum</taxon>
    </lineage>
</organism>
<name>A0A150IN42_9EURY</name>
<comment type="caution">
    <text evidence="1">The sequence shown here is derived from an EMBL/GenBank/DDBJ whole genome shotgun (WGS) entry which is preliminary data.</text>
</comment>
<proteinExistence type="predicted"/>
<evidence type="ECO:0000313" key="2">
    <source>
        <dbReference type="Proteomes" id="UP000091929"/>
    </source>
</evidence>
<protein>
    <submittedName>
        <fullName evidence="1">Uncharacterized protein</fullName>
    </submittedName>
</protein>
<gene>
    <name evidence="1" type="ORF">APG11_01876</name>
</gene>
<sequence>MNLFLKMGVGLIINEEWGDASIRGGPPTTGISC</sequence>
<reference evidence="1 2" key="1">
    <citation type="journal article" date="2016" name="ISME J.">
        <title>Chasing the elusive Euryarchaeota class WSA2: genomes reveal a uniquely fastidious methyl-reducing methanogen.</title>
        <authorList>
            <person name="Nobu M.K."/>
            <person name="Narihiro T."/>
            <person name="Kuroda K."/>
            <person name="Mei R."/>
            <person name="Liu W.T."/>
        </authorList>
    </citation>
    <scope>NUCLEOTIDE SEQUENCE [LARGE SCALE GENOMIC DNA]</scope>
    <source>
        <strain evidence="1">B15fssc0709_Meth_Bin003</strain>
    </source>
</reference>
<accession>A0A150IN42</accession>
<dbReference type="AlphaFoldDB" id="A0A150IN42"/>
<evidence type="ECO:0000313" key="1">
    <source>
        <dbReference type="EMBL" id="KYC46456.1"/>
    </source>
</evidence>